<feature type="transmembrane region" description="Helical" evidence="6">
    <location>
        <begin position="29"/>
        <end position="47"/>
    </location>
</feature>
<keyword evidence="5 6" id="KW-0472">Membrane</keyword>
<evidence type="ECO:0000313" key="10">
    <source>
        <dbReference type="Proteomes" id="UP000745859"/>
    </source>
</evidence>
<feature type="transmembrane region" description="Helical" evidence="6">
    <location>
        <begin position="237"/>
        <end position="261"/>
    </location>
</feature>
<dbReference type="Proteomes" id="UP000745859">
    <property type="component" value="Unassembled WGS sequence"/>
</dbReference>
<feature type="transmembrane region" description="Helical" evidence="6">
    <location>
        <begin position="410"/>
        <end position="432"/>
    </location>
</feature>
<keyword evidence="10" id="KW-1185">Reference proteome</keyword>
<dbReference type="PANTHER" id="PTHR30619:SF1">
    <property type="entry name" value="RECOMBINATION PROTEIN 2"/>
    <property type="match status" value="1"/>
</dbReference>
<sequence length="660" mass="76505">MKLLLSYVPFQVLIGVLFGILFQHSNNTLFIIFVFILILSMVLMRSTTLFKRYITLFTLIIFGILSSWFSILINKEQNNKHHYTYFRPSVSTLQLTVIKTLKSSKKLNRYYAKVTSIGSKKACGNVLVETLKDSTSVLIAGDNFVCKQIIQPINTASSPYDFDYKKYLSLKKVYGKIRIYNYIKIGKSDFGLFKIQNYRTKIVAKLQTSTLSVETKGLLMAMLLGDREQLSKEMQVAFTNAGVVHLIAISGMHVGVLYFLLCYTFGFVKRFNYGNYIHVFIVVVCLWCFAVFSGLSTSVVRSVTMFSFIILSKLKRKRGLLLEPIISSMLLLLLLQPNYLFDVGFQLSYTAVISIVVFYPLLMRKYHLKNKIIKYFVDVVVVSVVAQLGVLPITLYYFHQLPLQFLMANFIAVSLLPLVLYGGFLVLIKVLITNKWIFIERWFDEFIRGYINMINYFSSLESFLLKDISIRQVHVLGYYIVLILIWKLLYKYSYKSLVMLFSSLIIFQFCHIYNQYKIHQKEQLIIYNDYKNSIVSIKKDKNIFVFTDSGYQKIIHQNKIKNNIEKVTPIKSKVIGFKENTYVLVDDKLAYDQLNMKGLVLIIFKNPKINIERVLKKIEPKLVIIGASNFYNNRIKWKSTCETLQVPCYDVNSQGAYVVN</sequence>
<dbReference type="PANTHER" id="PTHR30619">
    <property type="entry name" value="DNA INTERNALIZATION/COMPETENCE PROTEIN COMEC/REC2"/>
    <property type="match status" value="1"/>
</dbReference>
<proteinExistence type="predicted"/>
<feature type="transmembrane region" description="Helical" evidence="6">
    <location>
        <begin position="6"/>
        <end position="22"/>
    </location>
</feature>
<evidence type="ECO:0000259" key="7">
    <source>
        <dbReference type="Pfam" id="PF03772"/>
    </source>
</evidence>
<evidence type="ECO:0000256" key="5">
    <source>
        <dbReference type="ARBA" id="ARBA00023136"/>
    </source>
</evidence>
<dbReference type="InterPro" id="IPR052159">
    <property type="entry name" value="Competence_DNA_uptake"/>
</dbReference>
<feature type="domain" description="ComEC/Rec2-related protein" evidence="7">
    <location>
        <begin position="222"/>
        <end position="488"/>
    </location>
</feature>
<keyword evidence="3 6" id="KW-0812">Transmembrane</keyword>
<feature type="transmembrane region" description="Helical" evidence="6">
    <location>
        <begin position="276"/>
        <end position="300"/>
    </location>
</feature>
<feature type="domain" description="DUF4131" evidence="8">
    <location>
        <begin position="31"/>
        <end position="180"/>
    </location>
</feature>
<gene>
    <name evidence="9" type="ORF">FHR24_002595</name>
</gene>
<feature type="transmembrane region" description="Helical" evidence="6">
    <location>
        <begin position="375"/>
        <end position="398"/>
    </location>
</feature>
<evidence type="ECO:0000256" key="3">
    <source>
        <dbReference type="ARBA" id="ARBA00022692"/>
    </source>
</evidence>
<dbReference type="Pfam" id="PF13567">
    <property type="entry name" value="DUF4131"/>
    <property type="match status" value="1"/>
</dbReference>
<evidence type="ECO:0000256" key="2">
    <source>
        <dbReference type="ARBA" id="ARBA00022475"/>
    </source>
</evidence>
<dbReference type="InterPro" id="IPR025405">
    <property type="entry name" value="DUF4131"/>
</dbReference>
<reference evidence="9 10" key="1">
    <citation type="submission" date="2020-03" db="EMBL/GenBank/DDBJ databases">
        <title>Genomic Encyclopedia of Type Strains, Phase IV (KMG-IV): sequencing the most valuable type-strain genomes for metagenomic binning, comparative biology and taxonomic classification.</title>
        <authorList>
            <person name="Goeker M."/>
        </authorList>
    </citation>
    <scope>NUCLEOTIDE SEQUENCE [LARGE SCALE GENOMIC DNA]</scope>
    <source>
        <strain evidence="9 10">DSM 101599</strain>
    </source>
</reference>
<comment type="caution">
    <text evidence="9">The sequence shown here is derived from an EMBL/GenBank/DDBJ whole genome shotgun (WGS) entry which is preliminary data.</text>
</comment>
<accession>A0ABX0UBC2</accession>
<feature type="transmembrane region" description="Helical" evidence="6">
    <location>
        <begin position="320"/>
        <end position="339"/>
    </location>
</feature>
<organism evidence="9 10">
    <name type="scientific">Wenyingzhuangia heitensis</name>
    <dbReference type="NCBI Taxonomy" id="1487859"/>
    <lineage>
        <taxon>Bacteria</taxon>
        <taxon>Pseudomonadati</taxon>
        <taxon>Bacteroidota</taxon>
        <taxon>Flavobacteriia</taxon>
        <taxon>Flavobacteriales</taxon>
        <taxon>Flavobacteriaceae</taxon>
        <taxon>Wenyingzhuangia</taxon>
    </lineage>
</organism>
<protein>
    <submittedName>
        <fullName evidence="9">Competence protein ComEC</fullName>
    </submittedName>
</protein>
<evidence type="ECO:0000256" key="4">
    <source>
        <dbReference type="ARBA" id="ARBA00022989"/>
    </source>
</evidence>
<feature type="transmembrane region" description="Helical" evidence="6">
    <location>
        <begin position="473"/>
        <end position="490"/>
    </location>
</feature>
<dbReference type="EMBL" id="JAASQL010000004">
    <property type="protein sequence ID" value="NIJ46117.1"/>
    <property type="molecule type" value="Genomic_DNA"/>
</dbReference>
<evidence type="ECO:0000259" key="8">
    <source>
        <dbReference type="Pfam" id="PF13567"/>
    </source>
</evidence>
<evidence type="ECO:0000256" key="6">
    <source>
        <dbReference type="SAM" id="Phobius"/>
    </source>
</evidence>
<feature type="transmembrane region" description="Helical" evidence="6">
    <location>
        <begin position="53"/>
        <end position="73"/>
    </location>
</feature>
<dbReference type="NCBIfam" id="TIGR00360">
    <property type="entry name" value="ComEC_N-term"/>
    <property type="match status" value="1"/>
</dbReference>
<evidence type="ECO:0000256" key="1">
    <source>
        <dbReference type="ARBA" id="ARBA00004651"/>
    </source>
</evidence>
<dbReference type="Pfam" id="PF03772">
    <property type="entry name" value="Competence"/>
    <property type="match status" value="1"/>
</dbReference>
<dbReference type="InterPro" id="IPR004477">
    <property type="entry name" value="ComEC_N"/>
</dbReference>
<keyword evidence="2" id="KW-1003">Cell membrane</keyword>
<comment type="subcellular location">
    <subcellularLocation>
        <location evidence="1">Cell membrane</location>
        <topology evidence="1">Multi-pass membrane protein</topology>
    </subcellularLocation>
</comment>
<name>A0ABX0UBC2_9FLAO</name>
<keyword evidence="4 6" id="KW-1133">Transmembrane helix</keyword>
<evidence type="ECO:0000313" key="9">
    <source>
        <dbReference type="EMBL" id="NIJ46117.1"/>
    </source>
</evidence>
<dbReference type="RefSeq" id="WP_167189544.1">
    <property type="nucleotide sequence ID" value="NZ_JAASQL010000004.1"/>
</dbReference>
<feature type="transmembrane region" description="Helical" evidence="6">
    <location>
        <begin position="345"/>
        <end position="363"/>
    </location>
</feature>